<evidence type="ECO:0000256" key="12">
    <source>
        <dbReference type="ARBA" id="ARBA00034617"/>
    </source>
</evidence>
<evidence type="ECO:0000256" key="4">
    <source>
        <dbReference type="ARBA" id="ARBA00022763"/>
    </source>
</evidence>
<dbReference type="InterPro" id="IPR033454">
    <property type="entry name" value="RecG_wedge"/>
</dbReference>
<comment type="similarity">
    <text evidence="1 15">Belongs to the helicase family. RecG subfamily.</text>
</comment>
<dbReference type="InterPro" id="IPR045562">
    <property type="entry name" value="RecG_dom3_C"/>
</dbReference>
<keyword evidence="5 15" id="KW-0378">Hydrolase</keyword>
<evidence type="ECO:0000313" key="18">
    <source>
        <dbReference type="EMBL" id="MFD0896247.1"/>
    </source>
</evidence>
<evidence type="ECO:0000259" key="16">
    <source>
        <dbReference type="PROSITE" id="PS51192"/>
    </source>
</evidence>
<dbReference type="PANTHER" id="PTHR47964:SF1">
    <property type="entry name" value="ATP-DEPENDENT DNA HELICASE HOMOLOG RECG, CHLOROPLASTIC"/>
    <property type="match status" value="1"/>
</dbReference>
<evidence type="ECO:0000256" key="9">
    <source>
        <dbReference type="ARBA" id="ARBA00023172"/>
    </source>
</evidence>
<name>A0ABW3E7S3_9LACO</name>
<feature type="domain" description="Helicase ATP-binding" evidence="16">
    <location>
        <begin position="272"/>
        <end position="433"/>
    </location>
</feature>
<keyword evidence="6 15" id="KW-0347">Helicase</keyword>
<dbReference type="SUPFAM" id="SSF52540">
    <property type="entry name" value="P-loop containing nucleoside triphosphate hydrolases"/>
    <property type="match status" value="2"/>
</dbReference>
<evidence type="ECO:0000256" key="7">
    <source>
        <dbReference type="ARBA" id="ARBA00022840"/>
    </source>
</evidence>
<dbReference type="EC" id="5.6.2.4" evidence="13 15"/>
<evidence type="ECO:0000313" key="19">
    <source>
        <dbReference type="Proteomes" id="UP001597104"/>
    </source>
</evidence>
<dbReference type="PROSITE" id="PS51194">
    <property type="entry name" value="HELICASE_CTER"/>
    <property type="match status" value="1"/>
</dbReference>
<dbReference type="RefSeq" id="WP_137636689.1">
    <property type="nucleotide sequence ID" value="NZ_BJDN01000002.1"/>
</dbReference>
<evidence type="ECO:0000256" key="1">
    <source>
        <dbReference type="ARBA" id="ARBA00007504"/>
    </source>
</evidence>
<sequence>MTTKSLTDPVAVLPGVGPKKVQALRDLKIVTISDLLHYFPFRYEDLKVKALAEVNDQEKVTLKGIVVAPPVVSRFGRGKNRLNVRLLIERAAVIVTFFNQPWLKDKFATGAEVAVYGKWDARRKSMTGMKVLAIKNDASPEFASIYSVSKSIRQTTLVKLIRAAYESYADVIENILPAALIAKYRLVTEQQVIHGMHFPKSQAEADAARRTAIFEEFFLFQMAIQLLKKREQAPEQGVAVHYDNQKLRAFIQTLPFELTKAQKRVVNEICRDLKSPRHMNRLLQGDVGSGKTIVAALVMYAAVTAGYQAALMAPTEILAEQHYKNLQRLFAAFDVQVALLTGSIKGKARQAILSDLAAGKIDLIIGTHALIQTGVDFANLGLAITDEQHRFGVNQRRILREKGYRPDILAMTATPIPRTLAITAFGEMDVSTIDELPAGRIPIKTSWIRGNQVANALSFIQKELAQGRQAYVVTPLIEESESMDLKNAQAVFTKMQAAFAPTYQVGLLHGQLKNEEKDQVMQAFKANQFQVLVATTVIEVGVDVPNASAMLIFDADRFGLSQLHQLRGRIGRGHAASFCILVADPKNQNGIERMETMVATNDGFQVSQKDLELRGPGDVLGEKQSGMPEFKVADPVADARALEAAQLEATQLVASDAWQRPENQALATYLAQQEQNYQNLD</sequence>
<dbReference type="InterPro" id="IPR004609">
    <property type="entry name" value="ATP-dep_DNA_helicase_RecG"/>
</dbReference>
<dbReference type="NCBIfam" id="NF008168">
    <property type="entry name" value="PRK10917.2-2"/>
    <property type="match status" value="1"/>
</dbReference>
<evidence type="ECO:0000256" key="13">
    <source>
        <dbReference type="ARBA" id="ARBA00034808"/>
    </source>
</evidence>
<dbReference type="Pfam" id="PF17191">
    <property type="entry name" value="RecG_wedge"/>
    <property type="match status" value="1"/>
</dbReference>
<comment type="catalytic activity">
    <reaction evidence="12 15">
        <text>Couples ATP hydrolysis with the unwinding of duplex DNA by translocating in the 3'-5' direction.</text>
        <dbReference type="EC" id="5.6.2.4"/>
    </reaction>
</comment>
<dbReference type="SUPFAM" id="SSF50249">
    <property type="entry name" value="Nucleic acid-binding proteins"/>
    <property type="match status" value="1"/>
</dbReference>
<keyword evidence="9 15" id="KW-0233">DNA recombination</keyword>
<dbReference type="Proteomes" id="UP001597104">
    <property type="component" value="Unassembled WGS sequence"/>
</dbReference>
<proteinExistence type="inferred from homology"/>
<evidence type="ECO:0000256" key="15">
    <source>
        <dbReference type="RuleBase" id="RU363016"/>
    </source>
</evidence>
<evidence type="ECO:0000256" key="5">
    <source>
        <dbReference type="ARBA" id="ARBA00022801"/>
    </source>
</evidence>
<gene>
    <name evidence="18" type="primary">recG</name>
    <name evidence="18" type="ORF">ACFQZ7_00625</name>
</gene>
<dbReference type="CDD" id="cd04488">
    <property type="entry name" value="RecG_wedge_OBF"/>
    <property type="match status" value="1"/>
</dbReference>
<feature type="domain" description="Helicase C-terminal" evidence="17">
    <location>
        <begin position="452"/>
        <end position="612"/>
    </location>
</feature>
<dbReference type="PROSITE" id="PS51192">
    <property type="entry name" value="HELICASE_ATP_BIND_1"/>
    <property type="match status" value="1"/>
</dbReference>
<dbReference type="GO" id="GO:0003678">
    <property type="term" value="F:DNA helicase activity"/>
    <property type="evidence" value="ECO:0007669"/>
    <property type="project" value="UniProtKB-EC"/>
</dbReference>
<evidence type="ECO:0000256" key="11">
    <source>
        <dbReference type="ARBA" id="ARBA00023235"/>
    </source>
</evidence>
<dbReference type="InterPro" id="IPR012340">
    <property type="entry name" value="NA-bd_OB-fold"/>
</dbReference>
<comment type="catalytic activity">
    <reaction evidence="14 15">
        <text>ATP + H2O = ADP + phosphate + H(+)</text>
        <dbReference type="Rhea" id="RHEA:13065"/>
        <dbReference type="ChEBI" id="CHEBI:15377"/>
        <dbReference type="ChEBI" id="CHEBI:15378"/>
        <dbReference type="ChEBI" id="CHEBI:30616"/>
        <dbReference type="ChEBI" id="CHEBI:43474"/>
        <dbReference type="ChEBI" id="CHEBI:456216"/>
        <dbReference type="EC" id="5.6.2.4"/>
    </reaction>
</comment>
<dbReference type="NCBIfam" id="NF008165">
    <property type="entry name" value="PRK10917.1-3"/>
    <property type="match status" value="1"/>
</dbReference>
<dbReference type="Pfam" id="PF00270">
    <property type="entry name" value="DEAD"/>
    <property type="match status" value="1"/>
</dbReference>
<dbReference type="CDD" id="cd17992">
    <property type="entry name" value="DEXHc_RecG"/>
    <property type="match status" value="1"/>
</dbReference>
<dbReference type="InterPro" id="IPR014001">
    <property type="entry name" value="Helicase_ATP-bd"/>
</dbReference>
<comment type="function">
    <text evidence="15">Plays a critical role in recombination and DNA repair. Helps process Holliday junction intermediates to mature products by catalyzing branch migration. Has replication fork regression activity, unwinds stalled or blocked replication forks to make a HJ that can be resolved. Has a DNA unwinding activity characteristic of a DNA helicase with 3'-5' polarity.</text>
</comment>
<keyword evidence="19" id="KW-1185">Reference proteome</keyword>
<keyword evidence="4 15" id="KW-0227">DNA damage</keyword>
<evidence type="ECO:0000256" key="2">
    <source>
        <dbReference type="ARBA" id="ARBA00017846"/>
    </source>
</evidence>
<dbReference type="NCBIfam" id="TIGR00643">
    <property type="entry name" value="recG"/>
    <property type="match status" value="1"/>
</dbReference>
<keyword evidence="3 15" id="KW-0547">Nucleotide-binding</keyword>
<keyword evidence="7 15" id="KW-0067">ATP-binding</keyword>
<evidence type="ECO:0000256" key="6">
    <source>
        <dbReference type="ARBA" id="ARBA00022806"/>
    </source>
</evidence>
<reference evidence="19" key="1">
    <citation type="journal article" date="2019" name="Int. J. Syst. Evol. Microbiol.">
        <title>The Global Catalogue of Microorganisms (GCM) 10K type strain sequencing project: providing services to taxonomists for standard genome sequencing and annotation.</title>
        <authorList>
            <consortium name="The Broad Institute Genomics Platform"/>
            <consortium name="The Broad Institute Genome Sequencing Center for Infectious Disease"/>
            <person name="Wu L."/>
            <person name="Ma J."/>
        </authorList>
    </citation>
    <scope>NUCLEOTIDE SEQUENCE [LARGE SCALE GENOMIC DNA]</scope>
    <source>
        <strain evidence="19">CCM 8925</strain>
    </source>
</reference>
<accession>A0ABW3E7S3</accession>
<dbReference type="PANTHER" id="PTHR47964">
    <property type="entry name" value="ATP-DEPENDENT DNA HELICASE HOMOLOG RECG, CHLOROPLASTIC"/>
    <property type="match status" value="1"/>
</dbReference>
<organism evidence="18 19">
    <name type="scientific">Loigolactobacillus binensis</name>
    <dbReference type="NCBI Taxonomy" id="2559922"/>
    <lineage>
        <taxon>Bacteria</taxon>
        <taxon>Bacillati</taxon>
        <taxon>Bacillota</taxon>
        <taxon>Bacilli</taxon>
        <taxon>Lactobacillales</taxon>
        <taxon>Lactobacillaceae</taxon>
        <taxon>Loigolactobacillus</taxon>
    </lineage>
</organism>
<keyword evidence="11" id="KW-0413">Isomerase</keyword>
<dbReference type="SMART" id="SM00490">
    <property type="entry name" value="HELICc"/>
    <property type="match status" value="2"/>
</dbReference>
<evidence type="ECO:0000256" key="14">
    <source>
        <dbReference type="ARBA" id="ARBA00048988"/>
    </source>
</evidence>
<dbReference type="Pfam" id="PF19833">
    <property type="entry name" value="RecG_dom3_C"/>
    <property type="match status" value="1"/>
</dbReference>
<dbReference type="InterPro" id="IPR027417">
    <property type="entry name" value="P-loop_NTPase"/>
</dbReference>
<evidence type="ECO:0000256" key="3">
    <source>
        <dbReference type="ARBA" id="ARBA00022741"/>
    </source>
</evidence>
<protein>
    <recommendedName>
        <fullName evidence="2 15">ATP-dependent DNA helicase RecG</fullName>
        <ecNumber evidence="13 15">5.6.2.4</ecNumber>
    </recommendedName>
</protein>
<keyword evidence="10 15" id="KW-0234">DNA repair</keyword>
<dbReference type="Pfam" id="PF00271">
    <property type="entry name" value="Helicase_C"/>
    <property type="match status" value="1"/>
</dbReference>
<dbReference type="InterPro" id="IPR011545">
    <property type="entry name" value="DEAD/DEAH_box_helicase_dom"/>
</dbReference>
<dbReference type="GO" id="GO:0016787">
    <property type="term" value="F:hydrolase activity"/>
    <property type="evidence" value="ECO:0007669"/>
    <property type="project" value="UniProtKB-KW"/>
</dbReference>
<evidence type="ECO:0000256" key="10">
    <source>
        <dbReference type="ARBA" id="ARBA00023204"/>
    </source>
</evidence>
<dbReference type="Gene3D" id="3.40.50.300">
    <property type="entry name" value="P-loop containing nucleotide triphosphate hydrolases"/>
    <property type="match status" value="2"/>
</dbReference>
<keyword evidence="8" id="KW-0238">DNA-binding</keyword>
<evidence type="ECO:0000259" key="17">
    <source>
        <dbReference type="PROSITE" id="PS51194"/>
    </source>
</evidence>
<evidence type="ECO:0000256" key="8">
    <source>
        <dbReference type="ARBA" id="ARBA00023125"/>
    </source>
</evidence>
<dbReference type="EMBL" id="JBHTIO010000001">
    <property type="protein sequence ID" value="MFD0896247.1"/>
    <property type="molecule type" value="Genomic_DNA"/>
</dbReference>
<dbReference type="InterPro" id="IPR047112">
    <property type="entry name" value="RecG/Mfd"/>
</dbReference>
<comment type="caution">
    <text evidence="18">The sequence shown here is derived from an EMBL/GenBank/DDBJ whole genome shotgun (WGS) entry which is preliminary data.</text>
</comment>
<dbReference type="InterPro" id="IPR001650">
    <property type="entry name" value="Helicase_C-like"/>
</dbReference>
<dbReference type="Gene3D" id="2.40.50.140">
    <property type="entry name" value="Nucleic acid-binding proteins"/>
    <property type="match status" value="1"/>
</dbReference>
<dbReference type="SMART" id="SM00487">
    <property type="entry name" value="DEXDc"/>
    <property type="match status" value="1"/>
</dbReference>